<gene>
    <name evidence="3" type="ORF">HTEP1355_LOCUS22366</name>
    <name evidence="4" type="ORF">HTEP1355_LOCUS22371</name>
</gene>
<dbReference type="InterPro" id="IPR036871">
    <property type="entry name" value="PX_dom_sf"/>
</dbReference>
<keyword evidence="1" id="KW-0175">Coiled coil</keyword>
<evidence type="ECO:0000313" key="4">
    <source>
        <dbReference type="EMBL" id="CAD8808690.1"/>
    </source>
</evidence>
<dbReference type="SUPFAM" id="SSF64268">
    <property type="entry name" value="PX domain"/>
    <property type="match status" value="1"/>
</dbReference>
<organism evidence="3">
    <name type="scientific">Hemiselmis tepida</name>
    <dbReference type="NCBI Taxonomy" id="464990"/>
    <lineage>
        <taxon>Eukaryota</taxon>
        <taxon>Cryptophyceae</taxon>
        <taxon>Cryptomonadales</taxon>
        <taxon>Hemiselmidaceae</taxon>
        <taxon>Hemiselmis</taxon>
    </lineage>
</organism>
<name>A0A6T6YMG9_9CRYP</name>
<dbReference type="CDD" id="cd06093">
    <property type="entry name" value="PX_domain"/>
    <property type="match status" value="1"/>
</dbReference>
<accession>A0A6T6YMG9</accession>
<dbReference type="Gene3D" id="3.30.1520.10">
    <property type="entry name" value="Phox-like domain"/>
    <property type="match status" value="1"/>
</dbReference>
<dbReference type="GO" id="GO:0035091">
    <property type="term" value="F:phosphatidylinositol binding"/>
    <property type="evidence" value="ECO:0007669"/>
    <property type="project" value="InterPro"/>
</dbReference>
<dbReference type="Pfam" id="PF00787">
    <property type="entry name" value="PX"/>
    <property type="match status" value="1"/>
</dbReference>
<dbReference type="EMBL" id="HBFN01038526">
    <property type="protein sequence ID" value="CAD8808685.1"/>
    <property type="molecule type" value="Transcribed_RNA"/>
</dbReference>
<protein>
    <recommendedName>
        <fullName evidence="2">PX domain-containing protein</fullName>
    </recommendedName>
</protein>
<dbReference type="InterPro" id="IPR001683">
    <property type="entry name" value="PX_dom"/>
</dbReference>
<evidence type="ECO:0000313" key="3">
    <source>
        <dbReference type="EMBL" id="CAD8808685.1"/>
    </source>
</evidence>
<feature type="coiled-coil region" evidence="1">
    <location>
        <begin position="178"/>
        <end position="212"/>
    </location>
</feature>
<evidence type="ECO:0000256" key="1">
    <source>
        <dbReference type="SAM" id="Coils"/>
    </source>
</evidence>
<feature type="domain" description="PX" evidence="2">
    <location>
        <begin position="1"/>
        <end position="149"/>
    </location>
</feature>
<evidence type="ECO:0000259" key="2">
    <source>
        <dbReference type="PROSITE" id="PS50195"/>
    </source>
</evidence>
<dbReference type="EMBL" id="HBFN01038537">
    <property type="protein sequence ID" value="CAD8808690.1"/>
    <property type="molecule type" value="Transcribed_RNA"/>
</dbReference>
<dbReference type="AlphaFoldDB" id="A0A6T6YMG9"/>
<reference evidence="3" key="1">
    <citation type="submission" date="2021-01" db="EMBL/GenBank/DDBJ databases">
        <authorList>
            <person name="Corre E."/>
            <person name="Pelletier E."/>
            <person name="Niang G."/>
            <person name="Scheremetjew M."/>
            <person name="Finn R."/>
            <person name="Kale V."/>
            <person name="Holt S."/>
            <person name="Cochrane G."/>
            <person name="Meng A."/>
            <person name="Brown T."/>
            <person name="Cohen L."/>
        </authorList>
    </citation>
    <scope>NUCLEOTIDE SEQUENCE</scope>
    <source>
        <strain evidence="3">CCMP443</strain>
    </source>
</reference>
<proteinExistence type="predicted"/>
<sequence>MAATAAAEAGGGLPSFLDGSCECCGRSRLEGCSCLPFLVTPSGYTRAGEGQTVPLFGFHVTDVSGRSFAICRTIEDFDELHARLGSHGRHEDTQLPKLPGKKMINANTHAHLRKRVRRYAEYLNSVLTLRWAKDTPIVAAFLTDESKQKGILAADCIEGDSHLLHAGLVTETGCGGVEWEYEGEAARQREEIERLRKRVEELEGGHRAWSNTLQHLLVVTLFHPRREEDHRVRLEKLLKRAVAENASGKVSDVECTSVRTPKTSHGIPHFSLQTADGPKSTWGLRLDKGHYSCDLRLRGRKLGVAFECHVTLTMGLLGQIHLSILGGDAPSASVRFTSEPQIEVQTSVTRVTWGSLTVPLQEQVSTEIELHALGLLKNKLNPPSVMSFPLGEAEVLFDGDDTVHVAQAAPALSRTSFPGATAASGWEQDRKDGRVEVADESIGLSFVSVGKGLPFAVSSIHRGGAAERTCSLRVGAYDFLEQFLDCLVHLILLLIDCAPANRRRTCCRWR</sequence>
<dbReference type="PROSITE" id="PS50195">
    <property type="entry name" value="PX"/>
    <property type="match status" value="1"/>
</dbReference>